<dbReference type="SUPFAM" id="SSF49879">
    <property type="entry name" value="SMAD/FHA domain"/>
    <property type="match status" value="1"/>
</dbReference>
<dbReference type="PROSITE" id="PS50006">
    <property type="entry name" value="FHA_DOMAIN"/>
    <property type="match status" value="1"/>
</dbReference>
<comment type="caution">
    <text evidence="2">The sequence shown here is derived from an EMBL/GenBank/DDBJ whole genome shotgun (WGS) entry which is preliminary data.</text>
</comment>
<reference evidence="2" key="1">
    <citation type="journal article" date="2020" name="mSystems">
        <title>Genome- and Community-Level Interaction Insights into Carbon Utilization and Element Cycling Functions of Hydrothermarchaeota in Hydrothermal Sediment.</title>
        <authorList>
            <person name="Zhou Z."/>
            <person name="Liu Y."/>
            <person name="Xu W."/>
            <person name="Pan J."/>
            <person name="Luo Z.H."/>
            <person name="Li M."/>
        </authorList>
    </citation>
    <scope>NUCLEOTIDE SEQUENCE [LARGE SCALE GENOMIC DNA]</scope>
    <source>
        <strain evidence="2">SpSt-418</strain>
    </source>
</reference>
<evidence type="ECO:0000259" key="1">
    <source>
        <dbReference type="PROSITE" id="PS50006"/>
    </source>
</evidence>
<gene>
    <name evidence="2" type="ORF">ENR64_12930</name>
</gene>
<proteinExistence type="predicted"/>
<dbReference type="CDD" id="cd00060">
    <property type="entry name" value="FHA"/>
    <property type="match status" value="1"/>
</dbReference>
<name>A0A7C3PF08_9CYAN</name>
<dbReference type="Pfam" id="PF00498">
    <property type="entry name" value="FHA"/>
    <property type="match status" value="1"/>
</dbReference>
<evidence type="ECO:0000313" key="2">
    <source>
        <dbReference type="EMBL" id="HFM98633.1"/>
    </source>
</evidence>
<feature type="domain" description="FHA" evidence="1">
    <location>
        <begin position="90"/>
        <end position="140"/>
    </location>
</feature>
<dbReference type="AlphaFoldDB" id="A0A7C3PF08"/>
<dbReference type="InterPro" id="IPR000253">
    <property type="entry name" value="FHA_dom"/>
</dbReference>
<protein>
    <submittedName>
        <fullName evidence="2">FHA domain-containing protein</fullName>
    </submittedName>
</protein>
<dbReference type="InterPro" id="IPR050923">
    <property type="entry name" value="Cell_Proc_Reg/RNA_Proc"/>
</dbReference>
<dbReference type="PANTHER" id="PTHR23308">
    <property type="entry name" value="NUCLEAR INHIBITOR OF PROTEIN PHOSPHATASE-1"/>
    <property type="match status" value="1"/>
</dbReference>
<dbReference type="SMART" id="SM00240">
    <property type="entry name" value="FHA"/>
    <property type="match status" value="1"/>
</dbReference>
<sequence>MLDTNKLNALNLRTLRFLSQNPKLTHLLIKDFGSDMSRVETIINPVLDAPKRCEVSSFYVQAVTTGRTAFLVTNLPDGCATHVTDTSAGWLIGRDSTCAICLADSSISRLHAAIGHRPGEGFYITDVGSTNGTRVNGRKLAPQKPRPIEDGDLLEFSNLRIEFFVAGHLSMVTEFQDTFSGVA</sequence>
<dbReference type="InterPro" id="IPR008984">
    <property type="entry name" value="SMAD_FHA_dom_sf"/>
</dbReference>
<dbReference type="EMBL" id="DSRU01000185">
    <property type="protein sequence ID" value="HFM98633.1"/>
    <property type="molecule type" value="Genomic_DNA"/>
</dbReference>
<organism evidence="2">
    <name type="scientific">Oscillatoriales cyanobacterium SpSt-418</name>
    <dbReference type="NCBI Taxonomy" id="2282169"/>
    <lineage>
        <taxon>Bacteria</taxon>
        <taxon>Bacillati</taxon>
        <taxon>Cyanobacteriota</taxon>
        <taxon>Cyanophyceae</taxon>
        <taxon>Oscillatoriophycideae</taxon>
        <taxon>Oscillatoriales</taxon>
    </lineage>
</organism>
<dbReference type="Gene3D" id="2.60.200.20">
    <property type="match status" value="1"/>
</dbReference>
<accession>A0A7C3PF08</accession>